<dbReference type="InterPro" id="IPR011989">
    <property type="entry name" value="ARM-like"/>
</dbReference>
<protein>
    <recommendedName>
        <fullName evidence="3">ARM repeat superfamily protein</fullName>
    </recommendedName>
</protein>
<dbReference type="PANTHER" id="PTHR37743">
    <property type="entry name" value="ARM REPEAT SUPERFAMILY PROTEIN"/>
    <property type="match status" value="1"/>
</dbReference>
<evidence type="ECO:0000313" key="1">
    <source>
        <dbReference type="EMBL" id="CAH9062842.1"/>
    </source>
</evidence>
<keyword evidence="2" id="KW-1185">Reference proteome</keyword>
<dbReference type="InterPro" id="IPR016024">
    <property type="entry name" value="ARM-type_fold"/>
</dbReference>
<sequence length="1091" mass="121594">MEGAEEHPEQKHVVWKTSPSSSMISESNSLVSATLGRVMNTLLTAKPRKLQDAIFSLQPVHKIAPIGVSLEQSLWFLHKYVDDALAKEESLDHVLIPMIEHSLQLKDSRQSKQEIVLLNWLFQDENIFQALANSLAGIISQRDDHYVSLGWCVLTRCLLEFESSTGKLITNGIRETYDALQKTFCSCVPNLIAIVCNGSTLQDGFELPTRLAVAAADVILSLFVSMTRKGLHSDSFDCKKKSFSPTVSSNSIRFLPSAASEKKPSKTCKNSQSEEAEVMFLLWDHLDELIILVEKLVSWSRKSRSLHAKGLEQVCRWLQVTKKDYDCIPNDADSKMRNTGALLLSSCWKHYGLLLHLEDYRICGQYRELLEQYLSGIQFFAETRSKEPSRNKESGTDTLKFFINCLCLLLGRLVGTQFETAISEYGSQISQALISQLHGADDEVIEGATCILRVVIFKTNKRLAKTDEFKEIGASLPMLLHLLDEEDGAAKVVVRLVAEYCFICLDIKCFHDVLKRLVTGNLSQRRNALRFISDIIHVSLESDGTLPQSMRQDIVNNLLDFLQEEDVIICKQACSLIPFVDPSLVLPGLVNLIYSSNQRVQSSAGTAFISLLKNYKQKPEVLCIIIDCLSDGPAATKGSQLDIDRVLALLHQWSKTVEHWDLLVGSLIDKLFMEPSNAVIVRFLSFISEHLAENTELVFQQLLSYTRGQEDSFSESLGTINTTEKWQLSIFSRLCPLLVIRLLPLSAFDNLGSSLMYGELPNKLPTSDVGGFGMHPDQCITALLIHRAFNKSEFEDVRKLSAELCGRIHPKVLVPIITFELEKATNTKDLLKIKACLFAMCTSLTVRGMESYKHPDVLRIRKTVEVILLWPSMNENGVSKVQHGCIDCLALMVCTELQAMKTSEKSTSGDALTGSVWNYIIQQLTCDNPDKLPLKLGTQEKAMAHISFRLCMANVLISVCQKIPDSGKKALISKILPHIIRSVKVITDSDIRSACIQIIFSVVYHLKSAVLPYSSAILEASIRSLRGESDKERMGGAKLLASLMASEEAVVQSISVGLLEARTLLDDLSESDPSADVRSMCQKLLACMSSP</sequence>
<organism evidence="1 2">
    <name type="scientific">Cuscuta europaea</name>
    <name type="common">European dodder</name>
    <dbReference type="NCBI Taxonomy" id="41803"/>
    <lineage>
        <taxon>Eukaryota</taxon>
        <taxon>Viridiplantae</taxon>
        <taxon>Streptophyta</taxon>
        <taxon>Embryophyta</taxon>
        <taxon>Tracheophyta</taxon>
        <taxon>Spermatophyta</taxon>
        <taxon>Magnoliopsida</taxon>
        <taxon>eudicotyledons</taxon>
        <taxon>Gunneridae</taxon>
        <taxon>Pentapetalae</taxon>
        <taxon>asterids</taxon>
        <taxon>lamiids</taxon>
        <taxon>Solanales</taxon>
        <taxon>Convolvulaceae</taxon>
        <taxon>Cuscuteae</taxon>
        <taxon>Cuscuta</taxon>
        <taxon>Cuscuta subgen. Cuscuta</taxon>
    </lineage>
</organism>
<accession>A0A9P1DY63</accession>
<gene>
    <name evidence="1" type="ORF">CEURO_LOCUS1971</name>
</gene>
<dbReference type="SUPFAM" id="SSF48371">
    <property type="entry name" value="ARM repeat"/>
    <property type="match status" value="1"/>
</dbReference>
<comment type="caution">
    <text evidence="1">The sequence shown here is derived from an EMBL/GenBank/DDBJ whole genome shotgun (WGS) entry which is preliminary data.</text>
</comment>
<name>A0A9P1DY63_CUSEU</name>
<evidence type="ECO:0008006" key="3">
    <source>
        <dbReference type="Google" id="ProtNLM"/>
    </source>
</evidence>
<dbReference type="PANTHER" id="PTHR37743:SF1">
    <property type="entry name" value="ARM REPEAT SUPERFAMILY PROTEIN"/>
    <property type="match status" value="1"/>
</dbReference>
<dbReference type="Gene3D" id="1.25.10.10">
    <property type="entry name" value="Leucine-rich Repeat Variant"/>
    <property type="match status" value="1"/>
</dbReference>
<evidence type="ECO:0000313" key="2">
    <source>
        <dbReference type="Proteomes" id="UP001152484"/>
    </source>
</evidence>
<dbReference type="Proteomes" id="UP001152484">
    <property type="component" value="Unassembled WGS sequence"/>
</dbReference>
<dbReference type="AlphaFoldDB" id="A0A9P1DY63"/>
<dbReference type="OrthoDB" id="79603at2759"/>
<reference evidence="1" key="1">
    <citation type="submission" date="2022-07" db="EMBL/GenBank/DDBJ databases">
        <authorList>
            <person name="Macas J."/>
            <person name="Novak P."/>
            <person name="Neumann P."/>
        </authorList>
    </citation>
    <scope>NUCLEOTIDE SEQUENCE</scope>
</reference>
<proteinExistence type="predicted"/>
<dbReference type="EMBL" id="CAMAPE010000004">
    <property type="protein sequence ID" value="CAH9062842.1"/>
    <property type="molecule type" value="Genomic_DNA"/>
</dbReference>